<dbReference type="AlphaFoldDB" id="A0A1I2SGN0"/>
<accession>A0A1I2SGN0</accession>
<dbReference type="Proteomes" id="UP000181942">
    <property type="component" value="Unassembled WGS sequence"/>
</dbReference>
<protein>
    <submittedName>
        <fullName evidence="3">XdhC Rossmann domain-containing protein</fullName>
    </submittedName>
</protein>
<dbReference type="EMBL" id="FONR01000022">
    <property type="protein sequence ID" value="SFG51958.1"/>
    <property type="molecule type" value="Genomic_DNA"/>
</dbReference>
<sequence length="126" mass="13220">MHTREPWAAGSTRLDGAVAAQARAPLHTGRTGRAEVGGDGDTCAEPLSVLVHVNASSPRMLIFGAVDFAAPLSRAGSFLGYRVTVCAARPVFATPTRFPMPTRSSSTGRTATWTAPKWTPVRPSAS</sequence>
<dbReference type="Gene3D" id="3.40.50.720">
    <property type="entry name" value="NAD(P)-binding Rossmann-like Domain"/>
    <property type="match status" value="1"/>
</dbReference>
<dbReference type="PANTHER" id="PTHR30388">
    <property type="entry name" value="ALDEHYDE OXIDOREDUCTASE MOLYBDENUM COFACTOR ASSEMBLY PROTEIN"/>
    <property type="match status" value="1"/>
</dbReference>
<dbReference type="PANTHER" id="PTHR30388:SF4">
    <property type="entry name" value="MOLYBDENUM COFACTOR INSERTION CHAPERONE PAOD"/>
    <property type="match status" value="1"/>
</dbReference>
<dbReference type="Pfam" id="PF13478">
    <property type="entry name" value="XdhC_C"/>
    <property type="match status" value="1"/>
</dbReference>
<feature type="domain" description="XdhC Rossmann" evidence="2">
    <location>
        <begin position="60"/>
        <end position="102"/>
    </location>
</feature>
<evidence type="ECO:0000313" key="3">
    <source>
        <dbReference type="EMBL" id="SFG51958.1"/>
    </source>
</evidence>
<organism evidence="3 4">
    <name type="scientific">Streptomyces mirabilis</name>
    <dbReference type="NCBI Taxonomy" id="68239"/>
    <lineage>
        <taxon>Bacteria</taxon>
        <taxon>Bacillati</taxon>
        <taxon>Actinomycetota</taxon>
        <taxon>Actinomycetes</taxon>
        <taxon>Kitasatosporales</taxon>
        <taxon>Streptomycetaceae</taxon>
        <taxon>Streptomyces</taxon>
    </lineage>
</organism>
<gene>
    <name evidence="3" type="ORF">SAMN02787118_12221</name>
</gene>
<proteinExistence type="predicted"/>
<evidence type="ECO:0000256" key="1">
    <source>
        <dbReference type="SAM" id="MobiDB-lite"/>
    </source>
</evidence>
<evidence type="ECO:0000259" key="2">
    <source>
        <dbReference type="Pfam" id="PF13478"/>
    </source>
</evidence>
<dbReference type="InterPro" id="IPR052698">
    <property type="entry name" value="MoCofactor_Util/Proc"/>
</dbReference>
<name>A0A1I2SGN0_9ACTN</name>
<feature type="compositionally biased region" description="Polar residues" evidence="1">
    <location>
        <begin position="102"/>
        <end position="113"/>
    </location>
</feature>
<evidence type="ECO:0000313" key="4">
    <source>
        <dbReference type="Proteomes" id="UP000181942"/>
    </source>
</evidence>
<dbReference type="InterPro" id="IPR027051">
    <property type="entry name" value="XdhC_Rossmann_dom"/>
</dbReference>
<feature type="region of interest" description="Disordered" evidence="1">
    <location>
        <begin position="96"/>
        <end position="126"/>
    </location>
</feature>
<reference evidence="3 4" key="1">
    <citation type="submission" date="2016-10" db="EMBL/GenBank/DDBJ databases">
        <authorList>
            <person name="de Groot N.N."/>
        </authorList>
    </citation>
    <scope>NUCLEOTIDE SEQUENCE [LARGE SCALE GENOMIC DNA]</scope>
    <source>
        <strain evidence="3 4">OK461</strain>
    </source>
</reference>